<name>A0A9X3UKA7_9HYPH</name>
<dbReference type="GO" id="GO:0005886">
    <property type="term" value="C:plasma membrane"/>
    <property type="evidence" value="ECO:0007669"/>
    <property type="project" value="UniProtKB-SubCell"/>
</dbReference>
<evidence type="ECO:0000256" key="1">
    <source>
        <dbReference type="ARBA" id="ARBA00004651"/>
    </source>
</evidence>
<dbReference type="InterPro" id="IPR050445">
    <property type="entry name" value="Bact_polysacc_biosynth/exp"/>
</dbReference>
<keyword evidence="5 8" id="KW-0472">Membrane</keyword>
<keyword evidence="11" id="KW-1185">Reference proteome</keyword>
<feature type="transmembrane region" description="Helical" evidence="8">
    <location>
        <begin position="435"/>
        <end position="456"/>
    </location>
</feature>
<evidence type="ECO:0000256" key="2">
    <source>
        <dbReference type="ARBA" id="ARBA00022475"/>
    </source>
</evidence>
<feature type="transmembrane region" description="Helical" evidence="8">
    <location>
        <begin position="27"/>
        <end position="46"/>
    </location>
</feature>
<dbReference type="EMBL" id="JAPJZI010000001">
    <property type="protein sequence ID" value="MDA5398221.1"/>
    <property type="molecule type" value="Genomic_DNA"/>
</dbReference>
<accession>A0A9X3UKA7</accession>
<feature type="region of interest" description="Disordered" evidence="7">
    <location>
        <begin position="545"/>
        <end position="571"/>
    </location>
</feature>
<keyword evidence="6" id="KW-0175">Coiled coil</keyword>
<evidence type="ECO:0000313" key="11">
    <source>
        <dbReference type="Proteomes" id="UP001151234"/>
    </source>
</evidence>
<keyword evidence="4 8" id="KW-1133">Transmembrane helix</keyword>
<dbReference type="GO" id="GO:0004713">
    <property type="term" value="F:protein tyrosine kinase activity"/>
    <property type="evidence" value="ECO:0007669"/>
    <property type="project" value="TreeGrafter"/>
</dbReference>
<keyword evidence="3 8" id="KW-0812">Transmembrane</keyword>
<dbReference type="InterPro" id="IPR003856">
    <property type="entry name" value="LPS_length_determ_N"/>
</dbReference>
<comment type="caution">
    <text evidence="10">The sequence shown here is derived from an EMBL/GenBank/DDBJ whole genome shotgun (WGS) entry which is preliminary data.</text>
</comment>
<evidence type="ECO:0000256" key="8">
    <source>
        <dbReference type="SAM" id="Phobius"/>
    </source>
</evidence>
<gene>
    <name evidence="10" type="ORF">OQ273_06500</name>
</gene>
<keyword evidence="2" id="KW-1003">Cell membrane</keyword>
<evidence type="ECO:0000259" key="9">
    <source>
        <dbReference type="Pfam" id="PF02706"/>
    </source>
</evidence>
<proteinExistence type="predicted"/>
<evidence type="ECO:0000256" key="5">
    <source>
        <dbReference type="ARBA" id="ARBA00023136"/>
    </source>
</evidence>
<feature type="coiled-coil region" evidence="6">
    <location>
        <begin position="209"/>
        <end position="266"/>
    </location>
</feature>
<feature type="domain" description="Polysaccharide chain length determinant N-terminal" evidence="9">
    <location>
        <begin position="12"/>
        <end position="105"/>
    </location>
</feature>
<dbReference type="SUPFAM" id="SSF52540">
    <property type="entry name" value="P-loop containing nucleoside triphosphate hydrolases"/>
    <property type="match status" value="1"/>
</dbReference>
<dbReference type="InterPro" id="IPR027417">
    <property type="entry name" value="P-loop_NTPase"/>
</dbReference>
<dbReference type="Gene3D" id="3.40.50.300">
    <property type="entry name" value="P-loop containing nucleotide triphosphate hydrolases"/>
    <property type="match status" value="1"/>
</dbReference>
<reference evidence="10" key="1">
    <citation type="submission" date="2022-11" db="EMBL/GenBank/DDBJ databases">
        <title>Draft genome sequence of Hoeflea poritis E7-10 and Hoeflea prorocentri PM5-8, separated from scleractinian coral Porites lutea and marine dinoflagellate.</title>
        <authorList>
            <person name="Zhang G."/>
            <person name="Wei Q."/>
            <person name="Cai L."/>
        </authorList>
    </citation>
    <scope>NUCLEOTIDE SEQUENCE</scope>
    <source>
        <strain evidence="10">PM5-8</strain>
    </source>
</reference>
<dbReference type="PANTHER" id="PTHR32309:SF13">
    <property type="entry name" value="FERRIC ENTEROBACTIN TRANSPORT PROTEIN FEPE"/>
    <property type="match status" value="1"/>
</dbReference>
<feature type="coiled-coil region" evidence="6">
    <location>
        <begin position="292"/>
        <end position="400"/>
    </location>
</feature>
<comment type="subcellular location">
    <subcellularLocation>
        <location evidence="1">Cell membrane</location>
        <topology evidence="1">Multi-pass membrane protein</topology>
    </subcellularLocation>
</comment>
<evidence type="ECO:0000256" key="3">
    <source>
        <dbReference type="ARBA" id="ARBA00022692"/>
    </source>
</evidence>
<dbReference type="AlphaFoldDB" id="A0A9X3UKA7"/>
<dbReference type="Pfam" id="PF02706">
    <property type="entry name" value="Wzz"/>
    <property type="match status" value="1"/>
</dbReference>
<dbReference type="PANTHER" id="PTHR32309">
    <property type="entry name" value="TYROSINE-PROTEIN KINASE"/>
    <property type="match status" value="1"/>
</dbReference>
<evidence type="ECO:0000256" key="4">
    <source>
        <dbReference type="ARBA" id="ARBA00022989"/>
    </source>
</evidence>
<evidence type="ECO:0000313" key="10">
    <source>
        <dbReference type="EMBL" id="MDA5398221.1"/>
    </source>
</evidence>
<dbReference type="RefSeq" id="WP_267989657.1">
    <property type="nucleotide sequence ID" value="NZ_JAPJZI010000001.1"/>
</dbReference>
<dbReference type="Proteomes" id="UP001151234">
    <property type="component" value="Unassembled WGS sequence"/>
</dbReference>
<feature type="compositionally biased region" description="Low complexity" evidence="7">
    <location>
        <begin position="548"/>
        <end position="563"/>
    </location>
</feature>
<evidence type="ECO:0000256" key="6">
    <source>
        <dbReference type="SAM" id="Coils"/>
    </source>
</evidence>
<sequence length="807" mass="86975">MRGSQSSGSDVDIDIVRLFVAVWERRIAIVSLLLIVSVAAFVLSGMSSPRYRAEARILIESRQSPLSGANQTTNGRPQFLDEQGIVSQVEIINSTNLIKSVADQLDLVDNREFSSAAKPSLIESLLIQFGFEEDPYDASPEERLIERFREHMTVYQVDNSRVIVVTFWSVDRQLAAQAANAIAQTYLTLQSGAKVSTNVDATAWLEPEIADLRDKVRAAEAKVAQFRAESGLLLVDSTETLATRQLSEISSELSRVRGEKAEAQARATAVRNAIESGRPSEDFANLVQSDVIQRLRERQAALQAQIADLSVTLLEQHPRIKGLRSQLNDIEKQIQAETRGLLRTFENDAEIAQLREDELNQQLGELKADSARAGGDEVELRALEREATAQRELLEVYLSRYREAASLSDRGDLPADARVISEALVPTKPYYPKPVPVAIIAGLVTFLLSSLAIMLFELFSGRALRPVDYGVAPTNSDAMEPEAAVDPGPPIGTGLTPKPFDDVPVAGVSDKAEPGAEAFETAREDDAVETFAAEQSDVVVSAHTPDLNADPVGADAPVAANDDSSAENDETLDEDVVVEAGPAVEEPPHDSLDAKVPVAADIDDGIIEDHEPEYSVSAVTDHLIAAGTRLAIVVSPEGDKGSMTSVMLARMLANEGSQALLLDMTGSACPSRMMVPHSDLPGITDVLVDDCTVPEALHADRLSNAHILPQGITDPAMAMQNADKLPDVVGALTKVYDIVIVECGPANSAGVKRLLDGQDVEMIFSVVQPDDDLMVEYLNDFYSEGFQNLLMMSPGAGAPGSPDRTAA</sequence>
<protein>
    <submittedName>
        <fullName evidence="10">Wzz/FepE/Etk N-terminal domain-containing protein</fullName>
    </submittedName>
</protein>
<evidence type="ECO:0000256" key="7">
    <source>
        <dbReference type="SAM" id="MobiDB-lite"/>
    </source>
</evidence>
<organism evidence="10 11">
    <name type="scientific">Hoeflea prorocentri</name>
    <dbReference type="NCBI Taxonomy" id="1922333"/>
    <lineage>
        <taxon>Bacteria</taxon>
        <taxon>Pseudomonadati</taxon>
        <taxon>Pseudomonadota</taxon>
        <taxon>Alphaproteobacteria</taxon>
        <taxon>Hyphomicrobiales</taxon>
        <taxon>Rhizobiaceae</taxon>
        <taxon>Hoeflea</taxon>
    </lineage>
</organism>